<feature type="repeat" description="TPR" evidence="3">
    <location>
        <begin position="221"/>
        <end position="254"/>
    </location>
</feature>
<keyword evidence="1" id="KW-0677">Repeat</keyword>
<evidence type="ECO:0000256" key="1">
    <source>
        <dbReference type="ARBA" id="ARBA00022737"/>
    </source>
</evidence>
<dbReference type="SUPFAM" id="SSF48452">
    <property type="entry name" value="TPR-like"/>
    <property type="match status" value="6"/>
</dbReference>
<dbReference type="SMART" id="SM00028">
    <property type="entry name" value="TPR"/>
    <property type="match status" value="16"/>
</dbReference>
<feature type="domain" description="Protein kinase" evidence="4">
    <location>
        <begin position="1340"/>
        <end position="1680"/>
    </location>
</feature>
<name>A0A1R2AT74_9CILI</name>
<proteinExistence type="predicted"/>
<feature type="repeat" description="TPR" evidence="3">
    <location>
        <begin position="921"/>
        <end position="954"/>
    </location>
</feature>
<dbReference type="EMBL" id="MPUH01001447">
    <property type="protein sequence ID" value="OMJ67717.1"/>
    <property type="molecule type" value="Genomic_DNA"/>
</dbReference>
<dbReference type="InterPro" id="IPR000719">
    <property type="entry name" value="Prot_kinase_dom"/>
</dbReference>
<dbReference type="Gene3D" id="1.10.510.10">
    <property type="entry name" value="Transferase(Phosphotransferase) domain 1"/>
    <property type="match status" value="1"/>
</dbReference>
<dbReference type="PROSITE" id="PS50011">
    <property type="entry name" value="PROTEIN_KINASE_DOM"/>
    <property type="match status" value="1"/>
</dbReference>
<dbReference type="Gene3D" id="1.25.40.10">
    <property type="entry name" value="Tetratricopeptide repeat domain"/>
    <property type="match status" value="8"/>
</dbReference>
<comment type="caution">
    <text evidence="5">The sequence shown here is derived from an EMBL/GenBank/DDBJ whole genome shotgun (WGS) entry which is preliminary data.</text>
</comment>
<dbReference type="SUPFAM" id="SSF56112">
    <property type="entry name" value="Protein kinase-like (PK-like)"/>
    <property type="match status" value="1"/>
</dbReference>
<dbReference type="PANTHER" id="PTHR45641">
    <property type="entry name" value="TETRATRICOPEPTIDE REPEAT PROTEIN (AFU_ORTHOLOGUE AFUA_6G03870)"/>
    <property type="match status" value="1"/>
</dbReference>
<reference evidence="5 6" key="1">
    <citation type="submission" date="2016-11" db="EMBL/GenBank/DDBJ databases">
        <title>The macronuclear genome of Stentor coeruleus: a giant cell with tiny introns.</title>
        <authorList>
            <person name="Slabodnick M."/>
            <person name="Ruby J.G."/>
            <person name="Reiff S.B."/>
            <person name="Swart E.C."/>
            <person name="Gosai S."/>
            <person name="Prabakaran S."/>
            <person name="Witkowska E."/>
            <person name="Larue G.E."/>
            <person name="Fisher S."/>
            <person name="Freeman R.M."/>
            <person name="Gunawardena J."/>
            <person name="Chu W."/>
            <person name="Stover N.A."/>
            <person name="Gregory B.D."/>
            <person name="Nowacki M."/>
            <person name="Derisi J."/>
            <person name="Roy S.W."/>
            <person name="Marshall W.F."/>
            <person name="Sood P."/>
        </authorList>
    </citation>
    <scope>NUCLEOTIDE SEQUENCE [LARGE SCALE GENOMIC DNA]</scope>
    <source>
        <strain evidence="5">WM001</strain>
    </source>
</reference>
<accession>A0A1R2AT74</accession>
<dbReference type="Pfam" id="PF13424">
    <property type="entry name" value="TPR_12"/>
    <property type="match status" value="1"/>
</dbReference>
<keyword evidence="6" id="KW-1185">Reference proteome</keyword>
<evidence type="ECO:0000256" key="3">
    <source>
        <dbReference type="PROSITE-ProRule" id="PRU00339"/>
    </source>
</evidence>
<evidence type="ECO:0000259" key="4">
    <source>
        <dbReference type="PROSITE" id="PS50011"/>
    </source>
</evidence>
<dbReference type="SMART" id="SM00220">
    <property type="entry name" value="S_TKc"/>
    <property type="match status" value="1"/>
</dbReference>
<feature type="repeat" description="TPR" evidence="3">
    <location>
        <begin position="1126"/>
        <end position="1159"/>
    </location>
</feature>
<dbReference type="Pfam" id="PF13181">
    <property type="entry name" value="TPR_8"/>
    <property type="match status" value="4"/>
</dbReference>
<dbReference type="InterPro" id="IPR011009">
    <property type="entry name" value="Kinase-like_dom_sf"/>
</dbReference>
<dbReference type="InterPro" id="IPR008266">
    <property type="entry name" value="Tyr_kinase_AS"/>
</dbReference>
<dbReference type="PROSITE" id="PS50005">
    <property type="entry name" value="TPR"/>
    <property type="match status" value="5"/>
</dbReference>
<dbReference type="Pfam" id="PF00069">
    <property type="entry name" value="Pkinase"/>
    <property type="match status" value="1"/>
</dbReference>
<dbReference type="PANTHER" id="PTHR45641:SF1">
    <property type="entry name" value="AAA+ ATPASE DOMAIN-CONTAINING PROTEIN"/>
    <property type="match status" value="1"/>
</dbReference>
<dbReference type="Proteomes" id="UP000187209">
    <property type="component" value="Unassembled WGS sequence"/>
</dbReference>
<dbReference type="OrthoDB" id="5980980at2759"/>
<dbReference type="InterPro" id="IPR011990">
    <property type="entry name" value="TPR-like_helical_dom_sf"/>
</dbReference>
<keyword evidence="2 3" id="KW-0802">TPR repeat</keyword>
<feature type="repeat" description="TPR" evidence="3">
    <location>
        <begin position="511"/>
        <end position="544"/>
    </location>
</feature>
<dbReference type="GO" id="GO:0005524">
    <property type="term" value="F:ATP binding"/>
    <property type="evidence" value="ECO:0007669"/>
    <property type="project" value="InterPro"/>
</dbReference>
<protein>
    <recommendedName>
        <fullName evidence="4">Protein kinase domain-containing protein</fullName>
    </recommendedName>
</protein>
<dbReference type="GO" id="GO:0004672">
    <property type="term" value="F:protein kinase activity"/>
    <property type="evidence" value="ECO:0007669"/>
    <property type="project" value="InterPro"/>
</dbReference>
<dbReference type="InterPro" id="IPR019734">
    <property type="entry name" value="TPR_rpt"/>
</dbReference>
<evidence type="ECO:0000313" key="5">
    <source>
        <dbReference type="EMBL" id="OMJ67717.1"/>
    </source>
</evidence>
<evidence type="ECO:0000256" key="2">
    <source>
        <dbReference type="ARBA" id="ARBA00022803"/>
    </source>
</evidence>
<organism evidence="5 6">
    <name type="scientific">Stentor coeruleus</name>
    <dbReference type="NCBI Taxonomy" id="5963"/>
    <lineage>
        <taxon>Eukaryota</taxon>
        <taxon>Sar</taxon>
        <taxon>Alveolata</taxon>
        <taxon>Ciliophora</taxon>
        <taxon>Postciliodesmatophora</taxon>
        <taxon>Heterotrichea</taxon>
        <taxon>Heterotrichida</taxon>
        <taxon>Stentoridae</taxon>
        <taxon>Stentor</taxon>
    </lineage>
</organism>
<evidence type="ECO:0000313" key="6">
    <source>
        <dbReference type="Proteomes" id="UP000187209"/>
    </source>
</evidence>
<feature type="repeat" description="TPR" evidence="3">
    <location>
        <begin position="470"/>
        <end position="503"/>
    </location>
</feature>
<dbReference type="PROSITE" id="PS00109">
    <property type="entry name" value="PROTEIN_KINASE_TYR"/>
    <property type="match status" value="1"/>
</dbReference>
<sequence length="1682" mass="199886">MSFTGNKITDEAKALELLGDNEYRVGNFQVAHSFYLKAYDINRNPGDLRLYFKITETLFSTCIQLYQISLSDLKIPKKCSKLCLKMMQGRKYDQILLDKLNLIKLCYYIKAKKDDKAIQLLHFFNSIESNFNSKIFFETYIGISRFLLMNNEIEEALKTLKKCSKVNKNILKTNYQNQGFIYYLLGGIYFDLNNNEKSSKNYIKFLNLYERELFTDIIFVSEGYLYLALLYVKINSNEKAIENFEKCKNISKNMENPDLDTLKLIYHNLSELYNKMNDKQKSFEEIEKYVEVLQLISPDHPELESKYIFIVESYCSLNNFQKQLEYYKKFKKLMIRKLGPKHEILTQVYFYIGVLYNLNNMPQKVSKYYNKLLVLLENTPDGDKNKLLYAYFYFGLLSNSLGENKAWGYFKKCRKILRENPGLINEKFTITYIKLGKYYLIRKAEKAVKCLEEYHIFRKDLIKYKYNHLIDLYITLGLAYKNIEEKEKAIEEFEKCRQELNKDSLNNSLFYEKYFNLGKLFSDLKENSKAVDCYNKAIEIYKKNNNLFTYFDTVCEAYMEIIELLAKMNDKEKIVFYCKDFKGKLKKIMKSDHSNLELSYYYLGCLGEIANKINKAQKYFKESIELARKSKNYVLLSRVYMKLGILYFNEHNKNNENIKKTFEYFKLCLKLKIKFKLYDTKLAEVYLYIGKLYLIKNKPIKAEKMFENCRKLSEKILTPNDYFIASVYYCIGLMHFSNAKGAIEFLEKSRSITENIYSDRHTDLLLIYKHLSIEYYHINNYKKSIKYSEKCKNLINSFSSPDKLSLMEINSFLFKLYIDTNDFEKLNSLNMEILQSSFFDSLSVLFSKVFITKFSLFKYNVRFLNSIEEIIGSNHQSLQSFYLEVGNLLIYANLYNEALVYYEKYMNISKKFFKPNSISLANAYFCLGNTYISLKNKPKAIKFFEKSQQLLENYYPKNYFALFQNYELLERLYQEINEHTKAAENFRKRKYFEQNYKKQLDLGKNNFIQTLNIFTQILQKLINSNQNIIQNIISFLSNIPSINYDMISMVYDTIESVKTSYFSVKLKEDFEDNTTGFLNEFSREKQLFNYGLIYDLSSDFKNAIKYYEKCKEEREKKMGENHSDLASIYNLLGNVYFEVGEKKNALVYYEKCRNIKEKLDPMNIDLVIIYNCLFYLYSDSNEPRKAKEFLNKSLEIKKKSQIVQKNAFFMIVKFFYNIEYFISDLNFMKIIRNLYSVCKKIKENKISRDDPYLKLDLNLHLELISDKLDMKNKFENSLVIIEFIEYCLFLPKCINNNRQAIIGLSEIFEHIDQKKNINASNLMTDNIKKYLLNYFNIPNEKKSSTQHEKSFSLVKHKRDKDYLYFESDKKLIVPFKNCPKFFPNIYNKSLSYFKNIDKKKKSLKIFEKKYKGIYGDWKYINSIYKEIKFLKMILKKNPIVPSVYYFRLIKTDSANILLGVNDCGDNLKNYVANPNNHISEREAKILLFNIMKAYNTLYENKIVHSDVSPYNILVKSPEKVFLCDFSDSFICTEVTENNPFPTIWPKKNVTVDFLSPEKKSWSILFGSNPISYDPFKSDVFSIGLCFLNSFGVDIKNLNDYDDSFYGYIYEILMNGYDNFVKDSLRRFSFKLLRNRLQKNIDEIVDEFPLESLREILKNMLEVDMAKRPSIRHVYKKAESMGL</sequence>
<gene>
    <name evidence="5" type="ORF">SteCoe_35043</name>
</gene>